<keyword evidence="4" id="KW-1185">Reference proteome</keyword>
<gene>
    <name evidence="3" type="ORF">HGRIS_008755</name>
</gene>
<dbReference type="InterPro" id="IPR040976">
    <property type="entry name" value="Pkinase_fungal"/>
</dbReference>
<dbReference type="Proteomes" id="UP001556367">
    <property type="component" value="Unassembled WGS sequence"/>
</dbReference>
<dbReference type="PANTHER" id="PTHR38248">
    <property type="entry name" value="FUNK1 6"/>
    <property type="match status" value="1"/>
</dbReference>
<dbReference type="PANTHER" id="PTHR38248:SF2">
    <property type="entry name" value="FUNK1 11"/>
    <property type="match status" value="1"/>
</dbReference>
<dbReference type="SUPFAM" id="SSF56112">
    <property type="entry name" value="Protein kinase-like (PK-like)"/>
    <property type="match status" value="1"/>
</dbReference>
<dbReference type="EMBL" id="JASNQZ010000011">
    <property type="protein sequence ID" value="KAL0952127.1"/>
    <property type="molecule type" value="Genomic_DNA"/>
</dbReference>
<proteinExistence type="predicted"/>
<protein>
    <recommendedName>
        <fullName evidence="2">Fungal-type protein kinase domain-containing protein</fullName>
    </recommendedName>
</protein>
<dbReference type="Pfam" id="PF17667">
    <property type="entry name" value="Pkinase_fungal"/>
    <property type="match status" value="2"/>
</dbReference>
<accession>A0ABR3J9G0</accession>
<feature type="region of interest" description="Disordered" evidence="1">
    <location>
        <begin position="1"/>
        <end position="55"/>
    </location>
</feature>
<feature type="compositionally biased region" description="Polar residues" evidence="1">
    <location>
        <begin position="37"/>
        <end position="52"/>
    </location>
</feature>
<sequence>MDPTSVSLKRLNDDESQSTPSKKSNNSSSISFDTPYRHSSSVTNENRSSQVDTPAKRAQEELLRILQVELGAAVHESEHTCEAFCPDPDNRASAILDDLHKKGAFTPSAVGGAERVTIKGWPTGGDERTFYKPFVNLLNAIVQSFKKRYPKIKSYYADQSIKFFSYDKPMAETVENSDFLKPDLIGASEDHFLKEQCSWFVAEILGEVESEWKKLIVQAGSYARSAFAAADNRSFIPLIAFNHTTAVFRLSFFHRGGLISTLPMNILTRDGFERFVSAITGMWNWENAEAAGRHSAQSHSHFSFNDKLYQINHLFCRRNALRGRATRVFGLQREPQGTLSTGPPPMLQQHLKPQRKPLEPLLRPKSARPAGTIQLENIELPESLVVKCSYPLLGRDFEEAIFLPVKQYIGIVDIITAYDIPCVQTPDGVGYWPVLDANKTAEHQPELRLHRHLLFRTVGRSLRAAHGPRELGYAVLHAMIGHCALFTVGGYVHRDVSNGNILLLDTVEERDVPPCLTGIIESKDCIGVLSDGDAAKKWGDLREPAIHRSGTKPFISNRIIQGWKEQVPIVHTPIDDLESFIWVLYYTLLELDTDLPPDATVVWNQLQCDKLGEISDAKGRVFNKWSNKRRLLKQAAEPRSIRPFFNLLCSWFATADFYDEELSLLLQEKPRYDEIQILSTEAYKRYIKEGIEHISLLPVAFEQNEPN</sequence>
<name>A0ABR3J9G0_9AGAR</name>
<evidence type="ECO:0000313" key="3">
    <source>
        <dbReference type="EMBL" id="KAL0952127.1"/>
    </source>
</evidence>
<feature type="domain" description="Fungal-type protein kinase" evidence="2">
    <location>
        <begin position="440"/>
        <end position="587"/>
    </location>
</feature>
<feature type="domain" description="Fungal-type protein kinase" evidence="2">
    <location>
        <begin position="193"/>
        <end position="333"/>
    </location>
</feature>
<dbReference type="InterPro" id="IPR011009">
    <property type="entry name" value="Kinase-like_dom_sf"/>
</dbReference>
<organism evidence="3 4">
    <name type="scientific">Hohenbuehelia grisea</name>
    <dbReference type="NCBI Taxonomy" id="104357"/>
    <lineage>
        <taxon>Eukaryota</taxon>
        <taxon>Fungi</taxon>
        <taxon>Dikarya</taxon>
        <taxon>Basidiomycota</taxon>
        <taxon>Agaricomycotina</taxon>
        <taxon>Agaricomycetes</taxon>
        <taxon>Agaricomycetidae</taxon>
        <taxon>Agaricales</taxon>
        <taxon>Pleurotineae</taxon>
        <taxon>Pleurotaceae</taxon>
        <taxon>Hohenbuehelia</taxon>
    </lineage>
</organism>
<evidence type="ECO:0000259" key="2">
    <source>
        <dbReference type="Pfam" id="PF17667"/>
    </source>
</evidence>
<dbReference type="InterPro" id="IPR008266">
    <property type="entry name" value="Tyr_kinase_AS"/>
</dbReference>
<comment type="caution">
    <text evidence="3">The sequence shown here is derived from an EMBL/GenBank/DDBJ whole genome shotgun (WGS) entry which is preliminary data.</text>
</comment>
<feature type="compositionally biased region" description="Low complexity" evidence="1">
    <location>
        <begin position="17"/>
        <end position="31"/>
    </location>
</feature>
<reference evidence="4" key="1">
    <citation type="submission" date="2024-06" db="EMBL/GenBank/DDBJ databases">
        <title>Multi-omics analyses provide insights into the biosynthesis of the anticancer antibiotic pleurotin in Hohenbuehelia grisea.</title>
        <authorList>
            <person name="Weaver J.A."/>
            <person name="Alberti F."/>
        </authorList>
    </citation>
    <scope>NUCLEOTIDE SEQUENCE [LARGE SCALE GENOMIC DNA]</scope>
    <source>
        <strain evidence="4">T-177</strain>
    </source>
</reference>
<evidence type="ECO:0000313" key="4">
    <source>
        <dbReference type="Proteomes" id="UP001556367"/>
    </source>
</evidence>
<dbReference type="PROSITE" id="PS00109">
    <property type="entry name" value="PROTEIN_KINASE_TYR"/>
    <property type="match status" value="1"/>
</dbReference>
<evidence type="ECO:0000256" key="1">
    <source>
        <dbReference type="SAM" id="MobiDB-lite"/>
    </source>
</evidence>